<dbReference type="InterPro" id="IPR038680">
    <property type="entry name" value="PAW_sf"/>
</dbReference>
<keyword evidence="14" id="KW-1185">Reference proteome</keyword>
<feature type="domain" description="PAW" evidence="13">
    <location>
        <begin position="429"/>
        <end position="626"/>
    </location>
</feature>
<dbReference type="InterPro" id="IPR002931">
    <property type="entry name" value="Transglutaminase-like"/>
</dbReference>
<dbReference type="Gene3D" id="3.10.620.30">
    <property type="match status" value="1"/>
</dbReference>
<evidence type="ECO:0000256" key="3">
    <source>
        <dbReference type="ARBA" id="ARBA00004496"/>
    </source>
</evidence>
<evidence type="ECO:0000259" key="13">
    <source>
        <dbReference type="PROSITE" id="PS51398"/>
    </source>
</evidence>
<dbReference type="PANTHER" id="PTHR12143:SF19">
    <property type="entry name" value="PEPTIDE-N(4)-(N-ACETYL-BETA-GLUCOSAMINYL)ASPARAGINE AMIDASE"/>
    <property type="match status" value="1"/>
</dbReference>
<dbReference type="Pfam" id="PF01841">
    <property type="entry name" value="Transglut_core"/>
    <property type="match status" value="1"/>
</dbReference>
<evidence type="ECO:0000313" key="15">
    <source>
        <dbReference type="RefSeq" id="XP_064073790.1"/>
    </source>
</evidence>
<gene>
    <name evidence="15" type="primary">LOC113397922</name>
</gene>
<dbReference type="SMART" id="SM00460">
    <property type="entry name" value="TGc"/>
    <property type="match status" value="1"/>
</dbReference>
<proteinExistence type="inferred from homology"/>
<evidence type="ECO:0000256" key="10">
    <source>
        <dbReference type="ARBA" id="ARBA00022833"/>
    </source>
</evidence>
<keyword evidence="8" id="KW-0479">Metal-binding</keyword>
<dbReference type="InterPro" id="IPR036339">
    <property type="entry name" value="PUB-like_dom_sf"/>
</dbReference>
<reference evidence="15" key="1">
    <citation type="submission" date="2025-08" db="UniProtKB">
        <authorList>
            <consortium name="RefSeq"/>
        </authorList>
    </citation>
    <scope>IDENTIFICATION</scope>
    <source>
        <tissue evidence="15">Whole body</tissue>
    </source>
</reference>
<evidence type="ECO:0000256" key="4">
    <source>
        <dbReference type="ARBA" id="ARBA00009390"/>
    </source>
</evidence>
<organism evidence="14 15">
    <name type="scientific">Vanessa tameamea</name>
    <name type="common">Kamehameha butterfly</name>
    <dbReference type="NCBI Taxonomy" id="334116"/>
    <lineage>
        <taxon>Eukaryota</taxon>
        <taxon>Metazoa</taxon>
        <taxon>Ecdysozoa</taxon>
        <taxon>Arthropoda</taxon>
        <taxon>Hexapoda</taxon>
        <taxon>Insecta</taxon>
        <taxon>Pterygota</taxon>
        <taxon>Neoptera</taxon>
        <taxon>Endopterygota</taxon>
        <taxon>Lepidoptera</taxon>
        <taxon>Glossata</taxon>
        <taxon>Ditrysia</taxon>
        <taxon>Papilionoidea</taxon>
        <taxon>Nymphalidae</taxon>
        <taxon>Nymphalinae</taxon>
        <taxon>Vanessa</taxon>
    </lineage>
</organism>
<comment type="subcellular location">
    <subcellularLocation>
        <location evidence="3">Cytoplasm</location>
    </subcellularLocation>
</comment>
<dbReference type="Pfam" id="PF04721">
    <property type="entry name" value="PAW"/>
    <property type="match status" value="1"/>
</dbReference>
<dbReference type="PANTHER" id="PTHR12143">
    <property type="entry name" value="PEPTIDE N-GLYCANASE PNGASE -RELATED"/>
    <property type="match status" value="1"/>
</dbReference>
<keyword evidence="10" id="KW-0862">Zinc</keyword>
<dbReference type="GeneID" id="113397922"/>
<evidence type="ECO:0000313" key="14">
    <source>
        <dbReference type="Proteomes" id="UP001652626"/>
    </source>
</evidence>
<dbReference type="Gene3D" id="1.20.58.2190">
    <property type="match status" value="1"/>
</dbReference>
<evidence type="ECO:0000256" key="5">
    <source>
        <dbReference type="ARBA" id="ARBA00012158"/>
    </source>
</evidence>
<evidence type="ECO:0000256" key="6">
    <source>
        <dbReference type="ARBA" id="ARBA00018546"/>
    </source>
</evidence>
<dbReference type="SUPFAM" id="SSF49785">
    <property type="entry name" value="Galactose-binding domain-like"/>
    <property type="match status" value="1"/>
</dbReference>
<dbReference type="Gene3D" id="2.20.25.10">
    <property type="match status" value="1"/>
</dbReference>
<dbReference type="InterPro" id="IPR038765">
    <property type="entry name" value="Papain-like_cys_pep_sf"/>
</dbReference>
<comment type="similarity">
    <text evidence="4 12">Belongs to the transglutaminase-like superfamily. PNGase family.</text>
</comment>
<dbReference type="PROSITE" id="PS51398">
    <property type="entry name" value="PAW"/>
    <property type="match status" value="1"/>
</dbReference>
<dbReference type="SUPFAM" id="SSF54001">
    <property type="entry name" value="Cysteine proteinases"/>
    <property type="match status" value="1"/>
</dbReference>
<evidence type="ECO:0000256" key="12">
    <source>
        <dbReference type="PROSITE-ProRule" id="PRU00731"/>
    </source>
</evidence>
<name>A0ABM4AR80_VANTA</name>
<evidence type="ECO:0000256" key="1">
    <source>
        <dbReference type="ARBA" id="ARBA00001650"/>
    </source>
</evidence>
<dbReference type="Gene3D" id="2.60.120.1020">
    <property type="entry name" value="Peptide N glycanase, PAW domain"/>
    <property type="match status" value="1"/>
</dbReference>
<keyword evidence="7" id="KW-0963">Cytoplasm</keyword>
<evidence type="ECO:0000256" key="2">
    <source>
        <dbReference type="ARBA" id="ARBA00001947"/>
    </source>
</evidence>
<evidence type="ECO:0000256" key="9">
    <source>
        <dbReference type="ARBA" id="ARBA00022801"/>
    </source>
</evidence>
<dbReference type="RefSeq" id="XP_064073790.1">
    <property type="nucleotide sequence ID" value="XM_064217720.1"/>
</dbReference>
<dbReference type="InterPro" id="IPR006588">
    <property type="entry name" value="Peptide_N_glycanase_PAW_dom"/>
</dbReference>
<accession>A0ABM4AR80</accession>
<comment type="catalytic activity">
    <reaction evidence="1">
        <text>Hydrolysis of an N(4)-(acetyl-beta-D-glucosaminyl)asparagine residue in which the glucosamine residue may be further glycosylated, to yield a (substituted) N-acetyl-beta-D-glucosaminylamine and a peptide containing an aspartate residue.</text>
        <dbReference type="EC" id="3.5.1.52"/>
    </reaction>
</comment>
<protein>
    <recommendedName>
        <fullName evidence="6">Peptide-N(4)-(N-acetyl-beta-glucosaminyl)asparagine amidase</fullName>
        <ecNumber evidence="5">3.5.1.52</ecNumber>
    </recommendedName>
    <alternativeName>
        <fullName evidence="11">Peptide:N-glycanase</fullName>
    </alternativeName>
</protein>
<evidence type="ECO:0000256" key="8">
    <source>
        <dbReference type="ARBA" id="ARBA00022723"/>
    </source>
</evidence>
<dbReference type="Proteomes" id="UP001652626">
    <property type="component" value="Chromosome 18"/>
</dbReference>
<dbReference type="InterPro" id="IPR008979">
    <property type="entry name" value="Galactose-bd-like_sf"/>
</dbReference>
<evidence type="ECO:0000256" key="11">
    <source>
        <dbReference type="ARBA" id="ARBA00032901"/>
    </source>
</evidence>
<comment type="cofactor">
    <cofactor evidence="2">
        <name>Zn(2+)</name>
        <dbReference type="ChEBI" id="CHEBI:29105"/>
    </cofactor>
</comment>
<dbReference type="InterPro" id="IPR050883">
    <property type="entry name" value="PNGase"/>
</dbReference>
<sequence>MEDMARLALVEQNIKDTNKFNEILQELLQLINYILDNPHENEIRTIKSDTLKKLLNCEAFSDYLKYIGFQTGQNEFTFPKEQTLNKLRVAQAALERKISFCYGPFKNSRAAGLPSYLPHRKKIQLTPANVLETDNQLLLKIQTLFNDMIKYEDEELQQTAREHIPLVTLQLMALDRMREQQRKIKTGELKGHDMSFDIALLMELLGWFKHKFFTWVDRPPCDSCGGDTQFVKTISMKTETETCRVELYKCASCGADAQFARYNEPRTLLRTRRGRCGEWANCFTLLCRALGYDTRYVYDTTDHVWCEVFDYESNGWLHVDPCEGVLNTPLMYSHGWGKKLTYVFAFSRDDLQDVTWRYTSDHKEVLRRRAAGAAGAGGAAGEAALVAAVLALRARRHAQLSAPRRTYLAARALRELVDLMRERKPTDYESHGRISGSKEWRTARGESGTVSGHVFQFEVPGEHTVQYSTGPDIYRITSNGVELEPIKTWAAGVFQCDNVFRKVEKDWKQVYLAREEGEETGSASWKIATEGENLEFDSLVIELTTAIYEDGKIDWTIQFDNDTPISAELGEAPARFSRRFRRATLRARLRGGRGAAAWQHAQLFRQPLAAAAAAAAAAAPLRLSARLVAE</sequence>
<dbReference type="SUPFAM" id="SSF143503">
    <property type="entry name" value="PUG domain-like"/>
    <property type="match status" value="1"/>
</dbReference>
<keyword evidence="9" id="KW-0378">Hydrolase</keyword>
<evidence type="ECO:0000256" key="7">
    <source>
        <dbReference type="ARBA" id="ARBA00022490"/>
    </source>
</evidence>
<dbReference type="EC" id="3.5.1.52" evidence="5"/>